<dbReference type="Proteomes" id="UP000186922">
    <property type="component" value="Unassembled WGS sequence"/>
</dbReference>
<name>A0A1D1VEI9_RAMVA</name>
<organism evidence="2 3">
    <name type="scientific">Ramazzottius varieornatus</name>
    <name type="common">Water bear</name>
    <name type="synonym">Tardigrade</name>
    <dbReference type="NCBI Taxonomy" id="947166"/>
    <lineage>
        <taxon>Eukaryota</taxon>
        <taxon>Metazoa</taxon>
        <taxon>Ecdysozoa</taxon>
        <taxon>Tardigrada</taxon>
        <taxon>Eutardigrada</taxon>
        <taxon>Parachela</taxon>
        <taxon>Hypsibioidea</taxon>
        <taxon>Ramazzottiidae</taxon>
        <taxon>Ramazzottius</taxon>
    </lineage>
</organism>
<protein>
    <submittedName>
        <fullName evidence="2">Uncharacterized protein</fullName>
    </submittedName>
</protein>
<keyword evidence="3" id="KW-1185">Reference proteome</keyword>
<evidence type="ECO:0000313" key="3">
    <source>
        <dbReference type="Proteomes" id="UP000186922"/>
    </source>
</evidence>
<accession>A0A1D1VEI9</accession>
<dbReference type="AlphaFoldDB" id="A0A1D1VEI9"/>
<evidence type="ECO:0000313" key="2">
    <source>
        <dbReference type="EMBL" id="GAU97303.1"/>
    </source>
</evidence>
<proteinExistence type="predicted"/>
<dbReference type="EMBL" id="BDGG01000004">
    <property type="protein sequence ID" value="GAU97303.1"/>
    <property type="molecule type" value="Genomic_DNA"/>
</dbReference>
<feature type="compositionally biased region" description="Basic and acidic residues" evidence="1">
    <location>
        <begin position="82"/>
        <end position="112"/>
    </location>
</feature>
<comment type="caution">
    <text evidence="2">The sequence shown here is derived from an EMBL/GenBank/DDBJ whole genome shotgun (WGS) entry which is preliminary data.</text>
</comment>
<feature type="compositionally biased region" description="Polar residues" evidence="1">
    <location>
        <begin position="51"/>
        <end position="69"/>
    </location>
</feature>
<sequence length="125" mass="13811">MADDGWDGLDLLWEAALSRESADADLSYVVDSEITSSTPAVTLLYSPGQLSMTLPGNQPKGSGTSSMPSVTRGRPAQNASKKTSDAWKEDARVMNDRRKEDEANGARRLKEDRVWQVERERFSCC</sequence>
<reference evidence="2 3" key="1">
    <citation type="journal article" date="2016" name="Nat. Commun.">
        <title>Extremotolerant tardigrade genome and improved radiotolerance of human cultured cells by tardigrade-unique protein.</title>
        <authorList>
            <person name="Hashimoto T."/>
            <person name="Horikawa D.D."/>
            <person name="Saito Y."/>
            <person name="Kuwahara H."/>
            <person name="Kozuka-Hata H."/>
            <person name="Shin-I T."/>
            <person name="Minakuchi Y."/>
            <person name="Ohishi K."/>
            <person name="Motoyama A."/>
            <person name="Aizu T."/>
            <person name="Enomoto A."/>
            <person name="Kondo K."/>
            <person name="Tanaka S."/>
            <person name="Hara Y."/>
            <person name="Koshikawa S."/>
            <person name="Sagara H."/>
            <person name="Miura T."/>
            <person name="Yokobori S."/>
            <person name="Miyagawa K."/>
            <person name="Suzuki Y."/>
            <person name="Kubo T."/>
            <person name="Oyama M."/>
            <person name="Kohara Y."/>
            <person name="Fujiyama A."/>
            <person name="Arakawa K."/>
            <person name="Katayama T."/>
            <person name="Toyoda A."/>
            <person name="Kunieda T."/>
        </authorList>
    </citation>
    <scope>NUCLEOTIDE SEQUENCE [LARGE SCALE GENOMIC DNA]</scope>
    <source>
        <strain evidence="2 3">YOKOZUNA-1</strain>
    </source>
</reference>
<gene>
    <name evidence="2" type="primary">RvY_08624-1</name>
    <name evidence="2" type="synonym">RvY_08624.1</name>
    <name evidence="2" type="ORF">RvY_08624</name>
</gene>
<evidence type="ECO:0000256" key="1">
    <source>
        <dbReference type="SAM" id="MobiDB-lite"/>
    </source>
</evidence>
<feature type="region of interest" description="Disordered" evidence="1">
    <location>
        <begin position="51"/>
        <end position="112"/>
    </location>
</feature>